<dbReference type="AlphaFoldDB" id="A0A931NI43"/>
<proteinExistence type="predicted"/>
<name>A0A931NI43_9BURK</name>
<reference evidence="2" key="1">
    <citation type="submission" date="2020-12" db="EMBL/GenBank/DDBJ databases">
        <title>The genome sequence of Inhella sp. 1Y17.</title>
        <authorList>
            <person name="Liu Y."/>
        </authorList>
    </citation>
    <scope>NUCLEOTIDE SEQUENCE</scope>
    <source>
        <strain evidence="2">1Y17</strain>
    </source>
</reference>
<evidence type="ECO:0000313" key="2">
    <source>
        <dbReference type="EMBL" id="MBH9578941.1"/>
    </source>
</evidence>
<feature type="chain" id="PRO_5037437780" description="Solute-binding protein family 3/N-terminal domain-containing protein" evidence="1">
    <location>
        <begin position="31"/>
        <end position="294"/>
    </location>
</feature>
<dbReference type="Proteomes" id="UP000613266">
    <property type="component" value="Unassembled WGS sequence"/>
</dbReference>
<keyword evidence="1" id="KW-0732">Signal</keyword>
<protein>
    <recommendedName>
        <fullName evidence="4">Solute-binding protein family 3/N-terminal domain-containing protein</fullName>
    </recommendedName>
</protein>
<keyword evidence="3" id="KW-1185">Reference proteome</keyword>
<evidence type="ECO:0000256" key="1">
    <source>
        <dbReference type="SAM" id="SignalP"/>
    </source>
</evidence>
<dbReference type="RefSeq" id="WP_198112709.1">
    <property type="nucleotide sequence ID" value="NZ_JAEDAK010000016.1"/>
</dbReference>
<evidence type="ECO:0008006" key="4">
    <source>
        <dbReference type="Google" id="ProtNLM"/>
    </source>
</evidence>
<feature type="signal peptide" evidence="1">
    <location>
        <begin position="1"/>
        <end position="30"/>
    </location>
</feature>
<gene>
    <name evidence="2" type="ORF">I7X39_18780</name>
</gene>
<evidence type="ECO:0000313" key="3">
    <source>
        <dbReference type="Proteomes" id="UP000613266"/>
    </source>
</evidence>
<organism evidence="2 3">
    <name type="scientific">Inhella proteolytica</name>
    <dbReference type="NCBI Taxonomy" id="2795029"/>
    <lineage>
        <taxon>Bacteria</taxon>
        <taxon>Pseudomonadati</taxon>
        <taxon>Pseudomonadota</taxon>
        <taxon>Betaproteobacteria</taxon>
        <taxon>Burkholderiales</taxon>
        <taxon>Sphaerotilaceae</taxon>
        <taxon>Inhella</taxon>
    </lineage>
</organism>
<comment type="caution">
    <text evidence="2">The sequence shown here is derived from an EMBL/GenBank/DDBJ whole genome shotgun (WGS) entry which is preliminary data.</text>
</comment>
<sequence length="294" mass="33146">METRPAGRRSRSSRMVLALLSLACALPAWAAERLVWAGSPYAPMAIASGPLKGQGYVDRMIAEVLQPGLPQFRHEQMQVSPNRLELELLRTDIAVCSPAMSKAPQRLERYRYTQPLFRFLPAGVVLRREQALRSGPGPLALQQLLAQGLRFGVVGYRAYGPRVDALLERHEAQRQRFILSQSNQAVLAMLARGHGVDAVLVYGFELRHFALQQPELGAELVWRPLQELDDTQLSYTACSRNPAGERAARAIDALLQQPGVRERLQGLYEAWLDEEGQRQLQALRQRMEAQFWQE</sequence>
<dbReference type="SUPFAM" id="SSF53850">
    <property type="entry name" value="Periplasmic binding protein-like II"/>
    <property type="match status" value="1"/>
</dbReference>
<dbReference type="EMBL" id="JAEDAK010000016">
    <property type="protein sequence ID" value="MBH9578941.1"/>
    <property type="molecule type" value="Genomic_DNA"/>
</dbReference>
<accession>A0A931NI43</accession>